<evidence type="ECO:0000313" key="3">
    <source>
        <dbReference type="EMBL" id="CAA9523164.1"/>
    </source>
</evidence>
<accession>A0A6J4TH01</accession>
<dbReference type="InterPro" id="IPR001789">
    <property type="entry name" value="Sig_transdc_resp-reg_receiver"/>
</dbReference>
<dbReference type="PROSITE" id="PS50110">
    <property type="entry name" value="RESPONSE_REGULATORY"/>
    <property type="match status" value="1"/>
</dbReference>
<dbReference type="AlphaFoldDB" id="A0A6J4TH01"/>
<organism evidence="3">
    <name type="scientific">uncultured Sphingomonadaceae bacterium</name>
    <dbReference type="NCBI Taxonomy" id="169976"/>
    <lineage>
        <taxon>Bacteria</taxon>
        <taxon>Pseudomonadati</taxon>
        <taxon>Pseudomonadota</taxon>
        <taxon>Alphaproteobacteria</taxon>
        <taxon>Sphingomonadales</taxon>
        <taxon>Sphingomonadaceae</taxon>
        <taxon>environmental samples</taxon>
    </lineage>
</organism>
<proteinExistence type="predicted"/>
<feature type="modified residue" description="4-aspartylphosphate" evidence="1">
    <location>
        <position position="52"/>
    </location>
</feature>
<reference evidence="3" key="1">
    <citation type="submission" date="2020-02" db="EMBL/GenBank/DDBJ databases">
        <authorList>
            <person name="Meier V. D."/>
        </authorList>
    </citation>
    <scope>NUCLEOTIDE SEQUENCE</scope>
    <source>
        <strain evidence="3">AVDCRST_MAG91</strain>
    </source>
</reference>
<keyword evidence="1" id="KW-0597">Phosphoprotein</keyword>
<feature type="domain" description="Response regulatory" evidence="2">
    <location>
        <begin position="2"/>
        <end position="112"/>
    </location>
</feature>
<protein>
    <recommendedName>
        <fullName evidence="2">Response regulatory domain-containing protein</fullName>
    </recommendedName>
</protein>
<evidence type="ECO:0000256" key="1">
    <source>
        <dbReference type="PROSITE-ProRule" id="PRU00169"/>
    </source>
</evidence>
<name>A0A6J4TH01_9SPHN</name>
<dbReference type="InterPro" id="IPR011006">
    <property type="entry name" value="CheY-like_superfamily"/>
</dbReference>
<dbReference type="Gene3D" id="3.40.50.2300">
    <property type="match status" value="1"/>
</dbReference>
<sequence length="121" mass="13092">MHALIIEDQFLIATLIEDELRELGYTSFRTVDRQSDAVEAARLRCPDLITADDRLTEGSGIEAVRLICRGASIPVVFIVGNPEGFVAPIAGAVLIGKPFGGTRLHQAVAEAVELHQLERLG</sequence>
<dbReference type="SUPFAM" id="SSF52172">
    <property type="entry name" value="CheY-like"/>
    <property type="match status" value="1"/>
</dbReference>
<dbReference type="SMART" id="SM00448">
    <property type="entry name" value="REC"/>
    <property type="match status" value="1"/>
</dbReference>
<gene>
    <name evidence="3" type="ORF">AVDCRST_MAG91-2323</name>
</gene>
<dbReference type="Pfam" id="PF00072">
    <property type="entry name" value="Response_reg"/>
    <property type="match status" value="1"/>
</dbReference>
<dbReference type="EMBL" id="CADCVX010000423">
    <property type="protein sequence ID" value="CAA9523164.1"/>
    <property type="molecule type" value="Genomic_DNA"/>
</dbReference>
<dbReference type="GO" id="GO:0000160">
    <property type="term" value="P:phosphorelay signal transduction system"/>
    <property type="evidence" value="ECO:0007669"/>
    <property type="project" value="InterPro"/>
</dbReference>
<evidence type="ECO:0000259" key="2">
    <source>
        <dbReference type="PROSITE" id="PS50110"/>
    </source>
</evidence>